<gene>
    <name evidence="9" type="ORF">C2869_10200</name>
</gene>
<dbReference type="GO" id="GO:0046872">
    <property type="term" value="F:metal ion binding"/>
    <property type="evidence" value="ECO:0007669"/>
    <property type="project" value="UniProtKB-KW"/>
</dbReference>
<protein>
    <submittedName>
        <fullName evidence="9">Peroxidase</fullName>
    </submittedName>
</protein>
<dbReference type="PROSITE" id="PS51404">
    <property type="entry name" value="DYP_PEROXIDASE"/>
    <property type="match status" value="1"/>
</dbReference>
<dbReference type="NCBIfam" id="TIGR01413">
    <property type="entry name" value="Dyp_perox_fam"/>
    <property type="match status" value="1"/>
</dbReference>
<dbReference type="KEGG" id="cate:C2869_10200"/>
<dbReference type="PANTHER" id="PTHR30521:SF0">
    <property type="entry name" value="DYP-TYPE PEROXIDASE FAMILY PROTEIN"/>
    <property type="match status" value="1"/>
</dbReference>
<dbReference type="InterPro" id="IPR006314">
    <property type="entry name" value="Dyp_peroxidase"/>
</dbReference>
<keyword evidence="2 9" id="KW-0575">Peroxidase</keyword>
<dbReference type="GO" id="GO:0005829">
    <property type="term" value="C:cytosol"/>
    <property type="evidence" value="ECO:0007669"/>
    <property type="project" value="TreeGrafter"/>
</dbReference>
<feature type="domain" description="Dyp-type peroxidase N-terminal" evidence="7">
    <location>
        <begin position="50"/>
        <end position="134"/>
    </location>
</feature>
<dbReference type="Proteomes" id="UP000244441">
    <property type="component" value="Chromosome"/>
</dbReference>
<evidence type="ECO:0000256" key="3">
    <source>
        <dbReference type="ARBA" id="ARBA00022723"/>
    </source>
</evidence>
<evidence type="ECO:0000313" key="9">
    <source>
        <dbReference type="EMBL" id="AWB66774.1"/>
    </source>
</evidence>
<dbReference type="GO" id="GO:0020037">
    <property type="term" value="F:heme binding"/>
    <property type="evidence" value="ECO:0007669"/>
    <property type="project" value="InterPro"/>
</dbReference>
<comment type="cofactor">
    <cofactor evidence="1">
        <name>heme b</name>
        <dbReference type="ChEBI" id="CHEBI:60344"/>
    </cofactor>
</comment>
<evidence type="ECO:0000256" key="4">
    <source>
        <dbReference type="ARBA" id="ARBA00023002"/>
    </source>
</evidence>
<dbReference type="AlphaFoldDB" id="A0A2S0VRF4"/>
<reference evidence="9 10" key="1">
    <citation type="submission" date="2018-01" db="EMBL/GenBank/DDBJ databases">
        <title>Genome sequence of a Cantenovulum-like bacteria.</title>
        <authorList>
            <person name="Tan W.R."/>
            <person name="Lau N.-S."/>
            <person name="Go F."/>
            <person name="Amirul A.-A.A."/>
        </authorList>
    </citation>
    <scope>NUCLEOTIDE SEQUENCE [LARGE SCALE GENOMIC DNA]</scope>
    <source>
        <strain evidence="9 10">CCB-QB4</strain>
    </source>
</reference>
<feature type="domain" description="Dyp-type peroxidase C-terminal" evidence="8">
    <location>
        <begin position="138"/>
        <end position="300"/>
    </location>
</feature>
<keyword evidence="4" id="KW-0560">Oxidoreductase</keyword>
<dbReference type="Pfam" id="PF20628">
    <property type="entry name" value="Dyp_perox_C"/>
    <property type="match status" value="1"/>
</dbReference>
<dbReference type="PANTHER" id="PTHR30521">
    <property type="entry name" value="DEFERROCHELATASE/PEROXIDASE"/>
    <property type="match status" value="1"/>
</dbReference>
<dbReference type="InterPro" id="IPR011008">
    <property type="entry name" value="Dimeric_a/b-barrel"/>
</dbReference>
<evidence type="ECO:0000256" key="6">
    <source>
        <dbReference type="ARBA" id="ARBA00025737"/>
    </source>
</evidence>
<keyword evidence="3" id="KW-0479">Metal-binding</keyword>
<evidence type="ECO:0000256" key="2">
    <source>
        <dbReference type="ARBA" id="ARBA00022559"/>
    </source>
</evidence>
<dbReference type="InterPro" id="IPR048327">
    <property type="entry name" value="Dyp_perox_N"/>
</dbReference>
<dbReference type="EMBL" id="CP026604">
    <property type="protein sequence ID" value="AWB66774.1"/>
    <property type="molecule type" value="Genomic_DNA"/>
</dbReference>
<accession>A0A2S0VRF4</accession>
<evidence type="ECO:0000259" key="8">
    <source>
        <dbReference type="Pfam" id="PF20628"/>
    </source>
</evidence>
<comment type="similarity">
    <text evidence="6">Belongs to the DyP-type peroxidase family.</text>
</comment>
<sequence length="306" mass="34834">MARPQPGLLAEANLQSLYLLFKAVPGTEALIRHHLACFHPMINDYCDEYSESELSAFVAIGSEYWRTLFGQHAPKRLKPFPEMAKDTRVAPHTPYDVFIHIRSDRVDVNHLVGSHVCELFADSLKLVEQVKGFRYLDGRDLTGFVDGTENPHGAKRRQVALVDKADDSDFAAGSYVHIQRYRHQMERWNETPTIQQEDIIGRTKSDNQEYPSEKKSAFAHIKRTNLKDAAGNSIEILRQSMPYGTMKVQGLFFISICHSPEPFELMLSSMINGDEHGVYDKLLDYTRPETGAAFFAPSLEFLRKNI</sequence>
<dbReference type="RefSeq" id="WP_108602830.1">
    <property type="nucleotide sequence ID" value="NZ_CP026604.1"/>
</dbReference>
<organism evidence="9 10">
    <name type="scientific">Saccharobesus litoralis</name>
    <dbReference type="NCBI Taxonomy" id="2172099"/>
    <lineage>
        <taxon>Bacteria</taxon>
        <taxon>Pseudomonadati</taxon>
        <taxon>Pseudomonadota</taxon>
        <taxon>Gammaproteobacteria</taxon>
        <taxon>Alteromonadales</taxon>
        <taxon>Alteromonadaceae</taxon>
        <taxon>Saccharobesus</taxon>
    </lineage>
</organism>
<dbReference type="GO" id="GO:0004601">
    <property type="term" value="F:peroxidase activity"/>
    <property type="evidence" value="ECO:0007669"/>
    <property type="project" value="UniProtKB-KW"/>
</dbReference>
<proteinExistence type="inferred from homology"/>
<keyword evidence="5" id="KW-0408">Iron</keyword>
<evidence type="ECO:0000259" key="7">
    <source>
        <dbReference type="Pfam" id="PF04261"/>
    </source>
</evidence>
<keyword evidence="10" id="KW-1185">Reference proteome</keyword>
<evidence type="ECO:0000256" key="1">
    <source>
        <dbReference type="ARBA" id="ARBA00001970"/>
    </source>
</evidence>
<dbReference type="Pfam" id="PF04261">
    <property type="entry name" value="Dyp_perox_N"/>
    <property type="match status" value="1"/>
</dbReference>
<evidence type="ECO:0000256" key="5">
    <source>
        <dbReference type="ARBA" id="ARBA00023004"/>
    </source>
</evidence>
<dbReference type="SUPFAM" id="SSF54909">
    <property type="entry name" value="Dimeric alpha+beta barrel"/>
    <property type="match status" value="1"/>
</dbReference>
<dbReference type="OrthoDB" id="3251355at2"/>
<dbReference type="InterPro" id="IPR048328">
    <property type="entry name" value="Dyp_perox_C"/>
</dbReference>
<name>A0A2S0VRF4_9ALTE</name>
<evidence type="ECO:0000313" key="10">
    <source>
        <dbReference type="Proteomes" id="UP000244441"/>
    </source>
</evidence>